<proteinExistence type="predicted"/>
<dbReference type="AlphaFoldDB" id="A0A2T6ZFN5"/>
<protein>
    <submittedName>
        <fullName evidence="1">Uncharacterized protein</fullName>
    </submittedName>
</protein>
<comment type="caution">
    <text evidence="1">The sequence shown here is derived from an EMBL/GenBank/DDBJ whole genome shotgun (WGS) entry which is preliminary data.</text>
</comment>
<gene>
    <name evidence="1" type="ORF">B9Z19DRAFT_1093219</name>
</gene>
<reference evidence="1 2" key="1">
    <citation type="submission" date="2017-04" db="EMBL/GenBank/DDBJ databases">
        <title>Draft genome sequence of Tuber borchii Vittad., a whitish edible truffle.</title>
        <authorList>
            <consortium name="DOE Joint Genome Institute"/>
            <person name="Murat C."/>
            <person name="Kuo A."/>
            <person name="Barry K.W."/>
            <person name="Clum A."/>
            <person name="Dockter R.B."/>
            <person name="Fauchery L."/>
            <person name="Iotti M."/>
            <person name="Kohler A."/>
            <person name="Labutti K."/>
            <person name="Lindquist E.A."/>
            <person name="Lipzen A."/>
            <person name="Ohm R.A."/>
            <person name="Wang M."/>
            <person name="Grigoriev I.V."/>
            <person name="Zambonelli A."/>
            <person name="Martin F.M."/>
        </authorList>
    </citation>
    <scope>NUCLEOTIDE SEQUENCE [LARGE SCALE GENOMIC DNA]</scope>
    <source>
        <strain evidence="1 2">Tbo3840</strain>
    </source>
</reference>
<sequence length="51" mass="5958">MLRYMYIILHSRCVSYVTVPAGVRELLERECIENTLSGQSSLTERKPERTK</sequence>
<evidence type="ECO:0000313" key="1">
    <source>
        <dbReference type="EMBL" id="PUU74266.1"/>
    </source>
</evidence>
<dbReference type="Proteomes" id="UP000244722">
    <property type="component" value="Unassembled WGS sequence"/>
</dbReference>
<dbReference type="EMBL" id="NESQ01000310">
    <property type="protein sequence ID" value="PUU74266.1"/>
    <property type="molecule type" value="Genomic_DNA"/>
</dbReference>
<accession>A0A2T6ZFN5</accession>
<name>A0A2T6ZFN5_TUBBO</name>
<evidence type="ECO:0000313" key="2">
    <source>
        <dbReference type="Proteomes" id="UP000244722"/>
    </source>
</evidence>
<organism evidence="1 2">
    <name type="scientific">Tuber borchii</name>
    <name type="common">White truffle</name>
    <dbReference type="NCBI Taxonomy" id="42251"/>
    <lineage>
        <taxon>Eukaryota</taxon>
        <taxon>Fungi</taxon>
        <taxon>Dikarya</taxon>
        <taxon>Ascomycota</taxon>
        <taxon>Pezizomycotina</taxon>
        <taxon>Pezizomycetes</taxon>
        <taxon>Pezizales</taxon>
        <taxon>Tuberaceae</taxon>
        <taxon>Tuber</taxon>
    </lineage>
</organism>
<keyword evidence="2" id="KW-1185">Reference proteome</keyword>